<keyword evidence="7" id="KW-1133">Transmembrane helix</keyword>
<keyword evidence="7" id="KW-0812">Transmembrane</keyword>
<dbReference type="InterPro" id="IPR038063">
    <property type="entry name" value="Transpep_catalytic_dom"/>
</dbReference>
<dbReference type="CDD" id="cd16913">
    <property type="entry name" value="YkuD_like"/>
    <property type="match status" value="1"/>
</dbReference>
<dbReference type="GO" id="GO:0071972">
    <property type="term" value="F:peptidoglycan L,D-transpeptidase activity"/>
    <property type="evidence" value="ECO:0007669"/>
    <property type="project" value="TreeGrafter"/>
</dbReference>
<evidence type="ECO:0000256" key="1">
    <source>
        <dbReference type="ARBA" id="ARBA00004752"/>
    </source>
</evidence>
<keyword evidence="7" id="KW-0472">Membrane</keyword>
<evidence type="ECO:0000313" key="9">
    <source>
        <dbReference type="EMBL" id="TDN29807.1"/>
    </source>
</evidence>
<gene>
    <name evidence="9" type="ORF">CEE75_09700</name>
</gene>
<dbReference type="InterPro" id="IPR005490">
    <property type="entry name" value="LD_TPept_cat_dom"/>
</dbReference>
<organism evidence="9 10">
    <name type="scientific">Lactobacillus crispatus</name>
    <dbReference type="NCBI Taxonomy" id="47770"/>
    <lineage>
        <taxon>Bacteria</taxon>
        <taxon>Bacillati</taxon>
        <taxon>Bacillota</taxon>
        <taxon>Bacilli</taxon>
        <taxon>Lactobacillales</taxon>
        <taxon>Lactobacillaceae</taxon>
        <taxon>Lactobacillus</taxon>
    </lineage>
</organism>
<dbReference type="PANTHER" id="PTHR30582:SF33">
    <property type="entry name" value="EXPORTED PROTEIN"/>
    <property type="match status" value="1"/>
</dbReference>
<dbReference type="SUPFAM" id="SSF141523">
    <property type="entry name" value="L,D-transpeptidase catalytic domain-like"/>
    <property type="match status" value="1"/>
</dbReference>
<feature type="active site" description="Nucleophile" evidence="6">
    <location>
        <position position="376"/>
    </location>
</feature>
<dbReference type="EMBL" id="NKLP01000174">
    <property type="protein sequence ID" value="TDN29807.1"/>
    <property type="molecule type" value="Genomic_DNA"/>
</dbReference>
<dbReference type="InterPro" id="IPR038054">
    <property type="entry name" value="LD_TPept-like_central_sf"/>
</dbReference>
<evidence type="ECO:0000256" key="5">
    <source>
        <dbReference type="ARBA" id="ARBA00023316"/>
    </source>
</evidence>
<keyword evidence="3 6" id="KW-0133">Cell shape</keyword>
<evidence type="ECO:0000259" key="8">
    <source>
        <dbReference type="PROSITE" id="PS52029"/>
    </source>
</evidence>
<sequence>MQSRTEMRKRNNRNNLYLIIIGIIVVIAIICGFVIHNQRVAAERSQREYASTHFNPNVTIYGVQVGKLTVNKATAKINKQADNVVFLRNKKIIAEKDDKVQTISQAEVKNIFTKQHTDLPSKQKYVFKSAKIDEAKKSLQKIQNAVVTYKINGQEFKLKADDLIHEVTYKGGKYKFTDVKKLHAKMEAIDQEVKTLKKSYKFTVPTGNKVNGKTITVKNESYGWGIYVKKAVAAVENAFINGQDVVGGSKYIYGEGYSTYAHGYGKSNHGIGKNYVVVSIKNQELWVVRKGKVAVHLTDVVTGTENKSNATPKGVWYIMYKESPSVLRGYNDDGSKYASKVQYWMPFTLSGCGLHDASWRSDWSKSAYLTGGSHGCVNIRPAEIRSVWNNVLTNDAVIVY</sequence>
<feature type="active site" description="Proton donor/acceptor" evidence="6">
    <location>
        <position position="355"/>
    </location>
</feature>
<dbReference type="Gene3D" id="2.40.440.10">
    <property type="entry name" value="L,D-transpeptidase catalytic domain-like"/>
    <property type="match status" value="1"/>
</dbReference>
<accession>A0A4R6CS41</accession>
<dbReference type="Pfam" id="PF03734">
    <property type="entry name" value="YkuD"/>
    <property type="match status" value="1"/>
</dbReference>
<dbReference type="UniPathway" id="UPA00219"/>
<keyword evidence="2" id="KW-0808">Transferase</keyword>
<dbReference type="GO" id="GO:0071555">
    <property type="term" value="P:cell wall organization"/>
    <property type="evidence" value="ECO:0007669"/>
    <property type="project" value="UniProtKB-UniRule"/>
</dbReference>
<dbReference type="Gene3D" id="3.10.20.800">
    <property type="match status" value="1"/>
</dbReference>
<dbReference type="Proteomes" id="UP000295195">
    <property type="component" value="Unassembled WGS sequence"/>
</dbReference>
<evidence type="ECO:0000256" key="4">
    <source>
        <dbReference type="ARBA" id="ARBA00022984"/>
    </source>
</evidence>
<dbReference type="GO" id="GO:0016740">
    <property type="term" value="F:transferase activity"/>
    <property type="evidence" value="ECO:0007669"/>
    <property type="project" value="UniProtKB-KW"/>
</dbReference>
<evidence type="ECO:0000256" key="3">
    <source>
        <dbReference type="ARBA" id="ARBA00022960"/>
    </source>
</evidence>
<dbReference type="InterPro" id="IPR050979">
    <property type="entry name" value="LD-transpeptidase"/>
</dbReference>
<dbReference type="PANTHER" id="PTHR30582">
    <property type="entry name" value="L,D-TRANSPEPTIDASE"/>
    <property type="match status" value="1"/>
</dbReference>
<keyword evidence="5 6" id="KW-0961">Cell wall biogenesis/degradation</keyword>
<feature type="transmembrane region" description="Helical" evidence="7">
    <location>
        <begin position="16"/>
        <end position="35"/>
    </location>
</feature>
<dbReference type="AlphaFoldDB" id="A0A4R6CS41"/>
<comment type="pathway">
    <text evidence="1 6">Cell wall biogenesis; peptidoglycan biosynthesis.</text>
</comment>
<dbReference type="SUPFAM" id="SSF143985">
    <property type="entry name" value="L,D-transpeptidase pre-catalytic domain-like"/>
    <property type="match status" value="1"/>
</dbReference>
<evidence type="ECO:0000256" key="6">
    <source>
        <dbReference type="PROSITE-ProRule" id="PRU01373"/>
    </source>
</evidence>
<dbReference type="GO" id="GO:0005576">
    <property type="term" value="C:extracellular region"/>
    <property type="evidence" value="ECO:0007669"/>
    <property type="project" value="TreeGrafter"/>
</dbReference>
<reference evidence="9 10" key="1">
    <citation type="submission" date="2017-06" db="EMBL/GenBank/DDBJ databases">
        <authorList>
            <person name="Swanenburg J."/>
            <person name="Kort R."/>
        </authorList>
    </citation>
    <scope>NUCLEOTIDE SEQUENCE [LARGE SCALE GENOMIC DNA]</scope>
    <source>
        <strain evidence="9 10">RL05</strain>
    </source>
</reference>
<feature type="domain" description="L,D-TPase catalytic" evidence="8">
    <location>
        <begin position="274"/>
        <end position="400"/>
    </location>
</feature>
<dbReference type="GO" id="GO:0008360">
    <property type="term" value="P:regulation of cell shape"/>
    <property type="evidence" value="ECO:0007669"/>
    <property type="project" value="UniProtKB-UniRule"/>
</dbReference>
<proteinExistence type="predicted"/>
<dbReference type="PROSITE" id="PS52029">
    <property type="entry name" value="LD_TPASE"/>
    <property type="match status" value="1"/>
</dbReference>
<dbReference type="RefSeq" id="WP_005728184.1">
    <property type="nucleotide sequence ID" value="NZ_CAZZQD010000001.1"/>
</dbReference>
<evidence type="ECO:0000313" key="10">
    <source>
        <dbReference type="Proteomes" id="UP000295195"/>
    </source>
</evidence>
<protein>
    <recommendedName>
        <fullName evidence="8">L,D-TPase catalytic domain-containing protein</fullName>
    </recommendedName>
</protein>
<evidence type="ECO:0000256" key="7">
    <source>
        <dbReference type="SAM" id="Phobius"/>
    </source>
</evidence>
<name>A0A4R6CS41_9LACO</name>
<evidence type="ECO:0000256" key="2">
    <source>
        <dbReference type="ARBA" id="ARBA00022679"/>
    </source>
</evidence>
<comment type="caution">
    <text evidence="9">The sequence shown here is derived from an EMBL/GenBank/DDBJ whole genome shotgun (WGS) entry which is preliminary data.</text>
</comment>
<dbReference type="GO" id="GO:0018104">
    <property type="term" value="P:peptidoglycan-protein cross-linking"/>
    <property type="evidence" value="ECO:0007669"/>
    <property type="project" value="TreeGrafter"/>
</dbReference>
<keyword evidence="4 6" id="KW-0573">Peptidoglycan synthesis</keyword>